<dbReference type="GO" id="GO:0000981">
    <property type="term" value="F:DNA-binding transcription factor activity, RNA polymerase II-specific"/>
    <property type="evidence" value="ECO:0007669"/>
    <property type="project" value="TreeGrafter"/>
</dbReference>
<evidence type="ECO:0000256" key="3">
    <source>
        <dbReference type="ARBA" id="ARBA00023125"/>
    </source>
</evidence>
<evidence type="ECO:0000256" key="1">
    <source>
        <dbReference type="ARBA" id="ARBA00004123"/>
    </source>
</evidence>
<dbReference type="CDD" id="cd11466">
    <property type="entry name" value="bHLH_TS_HAND"/>
    <property type="match status" value="1"/>
</dbReference>
<dbReference type="Pfam" id="PF00010">
    <property type="entry name" value="HLH"/>
    <property type="match status" value="1"/>
</dbReference>
<gene>
    <name evidence="8" type="ORF">GPM918_LOCUS22891</name>
    <name evidence="9" type="ORF">SRO942_LOCUS22890</name>
</gene>
<dbReference type="AlphaFoldDB" id="A0A814V0T3"/>
<feature type="domain" description="BHLH" evidence="7">
    <location>
        <begin position="96"/>
        <end position="148"/>
    </location>
</feature>
<dbReference type="InterPro" id="IPR036638">
    <property type="entry name" value="HLH_DNA-bd_sf"/>
</dbReference>
<keyword evidence="3" id="KW-0238">DNA-binding</keyword>
<feature type="compositionally biased region" description="Basic and acidic residues" evidence="6">
    <location>
        <begin position="170"/>
        <end position="186"/>
    </location>
</feature>
<comment type="subcellular location">
    <subcellularLocation>
        <location evidence="1">Nucleus</location>
    </subcellularLocation>
</comment>
<reference evidence="8" key="1">
    <citation type="submission" date="2021-02" db="EMBL/GenBank/DDBJ databases">
        <authorList>
            <person name="Nowell W R."/>
        </authorList>
    </citation>
    <scope>NUCLEOTIDE SEQUENCE</scope>
</reference>
<name>A0A814V0T3_9BILA</name>
<keyword evidence="4" id="KW-0804">Transcription</keyword>
<dbReference type="SUPFAM" id="SSF47459">
    <property type="entry name" value="HLH, helix-loop-helix DNA-binding domain"/>
    <property type="match status" value="1"/>
</dbReference>
<dbReference type="FunFam" id="4.10.280.10:FF:000010">
    <property type="entry name" value="Scleraxis bHLH transcription factor"/>
    <property type="match status" value="1"/>
</dbReference>
<evidence type="ECO:0000256" key="6">
    <source>
        <dbReference type="SAM" id="MobiDB-lite"/>
    </source>
</evidence>
<evidence type="ECO:0000256" key="4">
    <source>
        <dbReference type="ARBA" id="ARBA00023163"/>
    </source>
</evidence>
<keyword evidence="5" id="KW-0539">Nucleus</keyword>
<evidence type="ECO:0000256" key="5">
    <source>
        <dbReference type="ARBA" id="ARBA00023242"/>
    </source>
</evidence>
<evidence type="ECO:0000259" key="7">
    <source>
        <dbReference type="PROSITE" id="PS50888"/>
    </source>
</evidence>
<evidence type="ECO:0000313" key="9">
    <source>
        <dbReference type="EMBL" id="CAF3949100.1"/>
    </source>
</evidence>
<dbReference type="SMART" id="SM00353">
    <property type="entry name" value="HLH"/>
    <property type="match status" value="1"/>
</dbReference>
<dbReference type="GO" id="GO:0005634">
    <property type="term" value="C:nucleus"/>
    <property type="evidence" value="ECO:0007669"/>
    <property type="project" value="UniProtKB-SubCell"/>
</dbReference>
<dbReference type="Proteomes" id="UP000681722">
    <property type="component" value="Unassembled WGS sequence"/>
</dbReference>
<organism evidence="8 10">
    <name type="scientific">Didymodactylos carnosus</name>
    <dbReference type="NCBI Taxonomy" id="1234261"/>
    <lineage>
        <taxon>Eukaryota</taxon>
        <taxon>Metazoa</taxon>
        <taxon>Spiralia</taxon>
        <taxon>Gnathifera</taxon>
        <taxon>Rotifera</taxon>
        <taxon>Eurotatoria</taxon>
        <taxon>Bdelloidea</taxon>
        <taxon>Philodinida</taxon>
        <taxon>Philodinidae</taxon>
        <taxon>Didymodactylos</taxon>
    </lineage>
</organism>
<dbReference type="InterPro" id="IPR050283">
    <property type="entry name" value="E-box_TF_Regulators"/>
</dbReference>
<dbReference type="InterPro" id="IPR011598">
    <property type="entry name" value="bHLH_dom"/>
</dbReference>
<evidence type="ECO:0000313" key="8">
    <source>
        <dbReference type="EMBL" id="CAF1184806.1"/>
    </source>
</evidence>
<dbReference type="EMBL" id="CAJNOQ010007981">
    <property type="protein sequence ID" value="CAF1184806.1"/>
    <property type="molecule type" value="Genomic_DNA"/>
</dbReference>
<dbReference type="GO" id="GO:0046983">
    <property type="term" value="F:protein dimerization activity"/>
    <property type="evidence" value="ECO:0007669"/>
    <property type="project" value="InterPro"/>
</dbReference>
<keyword evidence="10" id="KW-1185">Reference proteome</keyword>
<comment type="caution">
    <text evidence="8">The sequence shown here is derived from an EMBL/GenBank/DDBJ whole genome shotgun (WGS) entry which is preliminary data.</text>
</comment>
<proteinExistence type="predicted"/>
<accession>A0A814V0T3</accession>
<feature type="region of interest" description="Disordered" evidence="6">
    <location>
        <begin position="237"/>
        <end position="289"/>
    </location>
</feature>
<dbReference type="GO" id="GO:0032502">
    <property type="term" value="P:developmental process"/>
    <property type="evidence" value="ECO:0007669"/>
    <property type="project" value="TreeGrafter"/>
</dbReference>
<dbReference type="PANTHER" id="PTHR23349">
    <property type="entry name" value="BASIC HELIX-LOOP-HELIX TRANSCRIPTION FACTOR, TWIST"/>
    <property type="match status" value="1"/>
</dbReference>
<dbReference type="Proteomes" id="UP000663829">
    <property type="component" value="Unassembled WGS sequence"/>
</dbReference>
<sequence length="325" mass="36990">MCKIIMFNEYFVTNSEPLVYNSPRSDVRYHPYGNSRSYSSPNNNLNNYMSSNYQSPADFDTSFQFDGPFPHDPDSYPIYPYDYTLWSPNGGPRCFKRRVSANKKERRRTQSINTAFSDLRGCIPNVPPDTKLSKIKTLKLATKYIEYLMDILSKDDPSIMPSAFKADISKTRKDHREIKYDSDLSPRKSRGRTGWPQDVWASELNSRNENIHHHHQSSDPMTITTTIPNGYGSVCSNSNSPTLSHSSSSTNLSINKNLSPNSIPQQHSPKKKMSRRISSNSGGVLKNHSSTVTKISLRNERLTSEKLRMTLIDIKPMYSSQKNIG</sequence>
<dbReference type="PANTHER" id="PTHR23349:SF68">
    <property type="entry name" value="FI14601P"/>
    <property type="match status" value="1"/>
</dbReference>
<dbReference type="EMBL" id="CAJOBC010007982">
    <property type="protein sequence ID" value="CAF3949100.1"/>
    <property type="molecule type" value="Genomic_DNA"/>
</dbReference>
<dbReference type="PROSITE" id="PS50888">
    <property type="entry name" value="BHLH"/>
    <property type="match status" value="1"/>
</dbReference>
<feature type="region of interest" description="Disordered" evidence="6">
    <location>
        <begin position="170"/>
        <end position="195"/>
    </location>
</feature>
<feature type="compositionally biased region" description="Low complexity" evidence="6">
    <location>
        <begin position="237"/>
        <end position="259"/>
    </location>
</feature>
<keyword evidence="2" id="KW-0805">Transcription regulation</keyword>
<dbReference type="Gene3D" id="4.10.280.10">
    <property type="entry name" value="Helix-loop-helix DNA-binding domain"/>
    <property type="match status" value="1"/>
</dbReference>
<feature type="compositionally biased region" description="Polar residues" evidence="6">
    <location>
        <begin position="276"/>
        <end position="289"/>
    </location>
</feature>
<dbReference type="GO" id="GO:0000977">
    <property type="term" value="F:RNA polymerase II transcription regulatory region sequence-specific DNA binding"/>
    <property type="evidence" value="ECO:0007669"/>
    <property type="project" value="TreeGrafter"/>
</dbReference>
<dbReference type="OrthoDB" id="10055449at2759"/>
<protein>
    <recommendedName>
        <fullName evidence="7">BHLH domain-containing protein</fullName>
    </recommendedName>
</protein>
<evidence type="ECO:0000313" key="10">
    <source>
        <dbReference type="Proteomes" id="UP000663829"/>
    </source>
</evidence>
<evidence type="ECO:0000256" key="2">
    <source>
        <dbReference type="ARBA" id="ARBA00023015"/>
    </source>
</evidence>